<organism evidence="5 6">
    <name type="scientific">Geotalea daltonii (strain DSM 22248 / JCM 15807 / FRC-32)</name>
    <name type="common">Geobacter daltonii</name>
    <dbReference type="NCBI Taxonomy" id="316067"/>
    <lineage>
        <taxon>Bacteria</taxon>
        <taxon>Pseudomonadati</taxon>
        <taxon>Thermodesulfobacteriota</taxon>
        <taxon>Desulfuromonadia</taxon>
        <taxon>Geobacterales</taxon>
        <taxon>Geobacteraceae</taxon>
        <taxon>Geotalea</taxon>
    </lineage>
</organism>
<evidence type="ECO:0000259" key="4">
    <source>
        <dbReference type="PROSITE" id="PS50862"/>
    </source>
</evidence>
<keyword evidence="1" id="KW-0436">Ligase</keyword>
<keyword evidence="6" id="KW-1185">Reference proteome</keyword>
<keyword evidence="5" id="KW-0808">Transferase</keyword>
<dbReference type="AlphaFoldDB" id="B9M213"/>
<keyword evidence="5" id="KW-0648">Protein biosynthesis</keyword>
<sequence length="307" mass="35020">MVQNRSLANRKEALKGRSLIIQKIRQFFNEGGYLEVDTPLRIPAPAPESHIDAVPSGNWFLQTSPELCMKRMLAAGYERIFQICRCWRDGERGKRHLPEFTMLEWYRLESDYRDLMDDCEALVRFLSCAIHKNAGISYLGKTIELEAPWEKITVEEAFLRYTAMSVEEAEEKDLFDELMVNDIEPNLGINRPTFIYDYPAARGALARLKKENGKLAERFELYMGGIELANGFSELNDSQEQRERFAKEGEFRASMGKTAYPLPDRFLDELSGMGPAAGIALGVDRLVMLLLDVQEIDGVVSFTPEDL</sequence>
<dbReference type="GO" id="GO:0000049">
    <property type="term" value="F:tRNA binding"/>
    <property type="evidence" value="ECO:0007669"/>
    <property type="project" value="TreeGrafter"/>
</dbReference>
<keyword evidence="3" id="KW-0067">ATP-binding</keyword>
<protein>
    <submittedName>
        <fullName evidence="5">Translation elongation factor P-lysine lysyltransferase</fullName>
    </submittedName>
</protein>
<dbReference type="EMBL" id="CP001390">
    <property type="protein sequence ID" value="ACM21131.1"/>
    <property type="molecule type" value="Genomic_DNA"/>
</dbReference>
<name>B9M213_GEODF</name>
<dbReference type="NCBIfam" id="NF006828">
    <property type="entry name" value="PRK09350.1"/>
    <property type="match status" value="1"/>
</dbReference>
<dbReference type="GO" id="GO:0004824">
    <property type="term" value="F:lysine-tRNA ligase activity"/>
    <property type="evidence" value="ECO:0007669"/>
    <property type="project" value="InterPro"/>
</dbReference>
<evidence type="ECO:0000256" key="3">
    <source>
        <dbReference type="ARBA" id="ARBA00022840"/>
    </source>
</evidence>
<feature type="domain" description="Aminoacyl-transfer RNA synthetases class-II family profile" evidence="4">
    <location>
        <begin position="17"/>
        <end position="304"/>
    </location>
</feature>
<dbReference type="InterPro" id="IPR004525">
    <property type="entry name" value="EpmA"/>
</dbReference>
<dbReference type="GO" id="GO:0005524">
    <property type="term" value="F:ATP binding"/>
    <property type="evidence" value="ECO:0007669"/>
    <property type="project" value="UniProtKB-KW"/>
</dbReference>
<dbReference type="Pfam" id="PF00152">
    <property type="entry name" value="tRNA-synt_2"/>
    <property type="match status" value="1"/>
</dbReference>
<dbReference type="InterPro" id="IPR045864">
    <property type="entry name" value="aa-tRNA-synth_II/BPL/LPL"/>
</dbReference>
<dbReference type="HOGENOM" id="CLU_008255_1_0_7"/>
<dbReference type="KEGG" id="geo:Geob_2782"/>
<dbReference type="Gene3D" id="3.30.930.10">
    <property type="entry name" value="Bira Bifunctional Protein, Domain 2"/>
    <property type="match status" value="1"/>
</dbReference>
<accession>B9M213</accession>
<dbReference type="PROSITE" id="PS50862">
    <property type="entry name" value="AA_TRNA_LIGASE_II"/>
    <property type="match status" value="1"/>
</dbReference>
<proteinExistence type="predicted"/>
<dbReference type="GO" id="GO:0005829">
    <property type="term" value="C:cytosol"/>
    <property type="evidence" value="ECO:0007669"/>
    <property type="project" value="TreeGrafter"/>
</dbReference>
<evidence type="ECO:0000313" key="5">
    <source>
        <dbReference type="EMBL" id="ACM21131.1"/>
    </source>
</evidence>
<gene>
    <name evidence="5" type="primary">genX</name>
    <name evidence="5" type="ordered locus">Geob_2782</name>
</gene>
<dbReference type="InterPro" id="IPR006195">
    <property type="entry name" value="aa-tRNA-synth_II"/>
</dbReference>
<evidence type="ECO:0000313" key="6">
    <source>
        <dbReference type="Proteomes" id="UP000007721"/>
    </source>
</evidence>
<dbReference type="PANTHER" id="PTHR42918">
    <property type="entry name" value="LYSYL-TRNA SYNTHETASE"/>
    <property type="match status" value="1"/>
</dbReference>
<dbReference type="OrthoDB" id="9802326at2"/>
<keyword evidence="5" id="KW-0251">Elongation factor</keyword>
<dbReference type="GO" id="GO:0003746">
    <property type="term" value="F:translation elongation factor activity"/>
    <property type="evidence" value="ECO:0007669"/>
    <property type="project" value="UniProtKB-KW"/>
</dbReference>
<dbReference type="STRING" id="316067.Geob_2782"/>
<dbReference type="PANTHER" id="PTHR42918:SF6">
    <property type="entry name" value="ELONGATION FACTOR P--(R)-BETA-LYSINE LIGASE"/>
    <property type="match status" value="1"/>
</dbReference>
<evidence type="ECO:0000256" key="2">
    <source>
        <dbReference type="ARBA" id="ARBA00022741"/>
    </source>
</evidence>
<dbReference type="eggNOG" id="COG2269">
    <property type="taxonomic scope" value="Bacteria"/>
</dbReference>
<evidence type="ECO:0000256" key="1">
    <source>
        <dbReference type="ARBA" id="ARBA00022598"/>
    </source>
</evidence>
<dbReference type="InterPro" id="IPR004364">
    <property type="entry name" value="Aa-tRNA-synt_II"/>
</dbReference>
<dbReference type="GO" id="GO:0006430">
    <property type="term" value="P:lysyl-tRNA aminoacylation"/>
    <property type="evidence" value="ECO:0007669"/>
    <property type="project" value="InterPro"/>
</dbReference>
<dbReference type="GO" id="GO:0016740">
    <property type="term" value="F:transferase activity"/>
    <property type="evidence" value="ECO:0007669"/>
    <property type="project" value="UniProtKB-KW"/>
</dbReference>
<dbReference type="SUPFAM" id="SSF55681">
    <property type="entry name" value="Class II aaRS and biotin synthetases"/>
    <property type="match status" value="1"/>
</dbReference>
<reference evidence="5 6" key="1">
    <citation type="submission" date="2009-01" db="EMBL/GenBank/DDBJ databases">
        <title>Complete sequence of Geobacter sp. FRC-32.</title>
        <authorList>
            <consortium name="US DOE Joint Genome Institute"/>
            <person name="Lucas S."/>
            <person name="Copeland A."/>
            <person name="Lapidus A."/>
            <person name="Glavina del Rio T."/>
            <person name="Dalin E."/>
            <person name="Tice H."/>
            <person name="Bruce D."/>
            <person name="Goodwin L."/>
            <person name="Pitluck S."/>
            <person name="Saunders E."/>
            <person name="Brettin T."/>
            <person name="Detter J.C."/>
            <person name="Han C."/>
            <person name="Larimer F."/>
            <person name="Land M."/>
            <person name="Hauser L."/>
            <person name="Kyrpides N."/>
            <person name="Ovchinnikova G."/>
            <person name="Kostka J."/>
            <person name="Richardson P."/>
        </authorList>
    </citation>
    <scope>NUCLEOTIDE SEQUENCE [LARGE SCALE GENOMIC DNA]</scope>
    <source>
        <strain evidence="6">DSM 22248 / JCM 15807 / FRC-32</strain>
    </source>
</reference>
<dbReference type="NCBIfam" id="TIGR00462">
    <property type="entry name" value="genX"/>
    <property type="match status" value="1"/>
</dbReference>
<keyword evidence="2" id="KW-0547">Nucleotide-binding</keyword>
<dbReference type="RefSeq" id="WP_012647859.1">
    <property type="nucleotide sequence ID" value="NC_011979.1"/>
</dbReference>
<dbReference type="Proteomes" id="UP000007721">
    <property type="component" value="Chromosome"/>
</dbReference>